<proteinExistence type="predicted"/>
<protein>
    <submittedName>
        <fullName evidence="1">Uncharacterized protein</fullName>
    </submittedName>
</protein>
<organism evidence="1">
    <name type="scientific">marine metagenome</name>
    <dbReference type="NCBI Taxonomy" id="408172"/>
    <lineage>
        <taxon>unclassified sequences</taxon>
        <taxon>metagenomes</taxon>
        <taxon>ecological metagenomes</taxon>
    </lineage>
</organism>
<name>A0A383E956_9ZZZZ</name>
<dbReference type="AlphaFoldDB" id="A0A383E956"/>
<sequence length="35" mass="3951">MTDPAPWFLLSVIPDVGTHRFQVLPRRFSSPGLVL</sequence>
<gene>
    <name evidence="1" type="ORF">METZ01_LOCUS505492</name>
</gene>
<dbReference type="EMBL" id="UINC01223438">
    <property type="protein sequence ID" value="SVE52638.1"/>
    <property type="molecule type" value="Genomic_DNA"/>
</dbReference>
<evidence type="ECO:0000313" key="1">
    <source>
        <dbReference type="EMBL" id="SVE52638.1"/>
    </source>
</evidence>
<feature type="non-terminal residue" evidence="1">
    <location>
        <position position="35"/>
    </location>
</feature>
<accession>A0A383E956</accession>
<reference evidence="1" key="1">
    <citation type="submission" date="2018-05" db="EMBL/GenBank/DDBJ databases">
        <authorList>
            <person name="Lanie J.A."/>
            <person name="Ng W.-L."/>
            <person name="Kazmierczak K.M."/>
            <person name="Andrzejewski T.M."/>
            <person name="Davidsen T.M."/>
            <person name="Wayne K.J."/>
            <person name="Tettelin H."/>
            <person name="Glass J.I."/>
            <person name="Rusch D."/>
            <person name="Podicherti R."/>
            <person name="Tsui H.-C.T."/>
            <person name="Winkler M.E."/>
        </authorList>
    </citation>
    <scope>NUCLEOTIDE SEQUENCE</scope>
</reference>